<evidence type="ECO:0000256" key="1">
    <source>
        <dbReference type="ARBA" id="ARBA00010409"/>
    </source>
</evidence>
<evidence type="ECO:0000256" key="3">
    <source>
        <dbReference type="ARBA" id="ARBA00035698"/>
    </source>
</evidence>
<proteinExistence type="inferred from homology"/>
<dbReference type="AlphaFoldDB" id="A0ABD6E7J8"/>
<dbReference type="Proteomes" id="UP001608902">
    <property type="component" value="Unassembled WGS sequence"/>
</dbReference>
<evidence type="ECO:0000313" key="7">
    <source>
        <dbReference type="EMBL" id="MFH4975136.1"/>
    </source>
</evidence>
<protein>
    <recommendedName>
        <fullName evidence="3">tRNA (32-2'-O)-methyltransferase regulator THADA</fullName>
    </recommendedName>
</protein>
<comment type="similarity">
    <text evidence="1">Belongs to the THADA family.</text>
</comment>
<dbReference type="Pfam" id="PF25151">
    <property type="entry name" value="TPR_Trm732_C"/>
    <property type="match status" value="1"/>
</dbReference>
<feature type="transmembrane region" description="Helical" evidence="4">
    <location>
        <begin position="57"/>
        <end position="74"/>
    </location>
</feature>
<reference evidence="7 8" key="1">
    <citation type="submission" date="2024-08" db="EMBL/GenBank/DDBJ databases">
        <title>Gnathostoma spinigerum genome.</title>
        <authorList>
            <person name="Gonzalez-Bertolin B."/>
            <person name="Monzon S."/>
            <person name="Zaballos A."/>
            <person name="Jimenez P."/>
            <person name="Dekumyoy P."/>
            <person name="Varona S."/>
            <person name="Cuesta I."/>
            <person name="Sumanam S."/>
            <person name="Adisakwattana P."/>
            <person name="Gasser R.B."/>
            <person name="Hernandez-Gonzalez A."/>
            <person name="Young N.D."/>
            <person name="Perteguer M.J."/>
        </authorList>
    </citation>
    <scope>NUCLEOTIDE SEQUENCE [LARGE SCALE GENOMIC DNA]</scope>
    <source>
        <strain evidence="7">AL3</strain>
        <tissue evidence="7">Liver</tissue>
    </source>
</reference>
<dbReference type="SUPFAM" id="SSF48371">
    <property type="entry name" value="ARM repeat"/>
    <property type="match status" value="1"/>
</dbReference>
<feature type="domain" description="tRNA (32-2'-O)-methyltransferase regulator THADA-like C-terminal TPR repeats region" evidence="6">
    <location>
        <begin position="329"/>
        <end position="479"/>
    </location>
</feature>
<comment type="caution">
    <text evidence="7">The sequence shown here is derived from an EMBL/GenBank/DDBJ whole genome shotgun (WGS) entry which is preliminary data.</text>
</comment>
<dbReference type="PANTHER" id="PTHR14387:SF7">
    <property type="entry name" value="THYROID ADENOMA-ASSOCIATED PROTEIN"/>
    <property type="match status" value="1"/>
</dbReference>
<dbReference type="Pfam" id="PF10350">
    <property type="entry name" value="DUF2428"/>
    <property type="match status" value="1"/>
</dbReference>
<evidence type="ECO:0000259" key="6">
    <source>
        <dbReference type="Pfam" id="PF25151"/>
    </source>
</evidence>
<dbReference type="GO" id="GO:0008033">
    <property type="term" value="P:tRNA processing"/>
    <property type="evidence" value="ECO:0007669"/>
    <property type="project" value="UniProtKB-KW"/>
</dbReference>
<dbReference type="InterPro" id="IPR019442">
    <property type="entry name" value="THADA/TRM732_DUF2428"/>
</dbReference>
<dbReference type="EMBL" id="JBGFUD010000734">
    <property type="protein sequence ID" value="MFH4975136.1"/>
    <property type="molecule type" value="Genomic_DNA"/>
</dbReference>
<dbReference type="InterPro" id="IPR056842">
    <property type="entry name" value="THADA-like_TPR_C"/>
</dbReference>
<dbReference type="PANTHER" id="PTHR14387">
    <property type="entry name" value="THADA/DEATH RECEPTOR INTERACTING PROTEIN"/>
    <property type="match status" value="1"/>
</dbReference>
<evidence type="ECO:0000259" key="5">
    <source>
        <dbReference type="Pfam" id="PF10350"/>
    </source>
</evidence>
<keyword evidence="8" id="KW-1185">Reference proteome</keyword>
<evidence type="ECO:0000313" key="8">
    <source>
        <dbReference type="Proteomes" id="UP001608902"/>
    </source>
</evidence>
<keyword evidence="4" id="KW-0472">Membrane</keyword>
<dbReference type="InterPro" id="IPR016024">
    <property type="entry name" value="ARM-type_fold"/>
</dbReference>
<gene>
    <name evidence="7" type="ORF">AB6A40_001845</name>
</gene>
<keyword evidence="4" id="KW-1133">Transmembrane helix</keyword>
<name>A0ABD6E7J8_9BILA</name>
<keyword evidence="4" id="KW-0812">Transmembrane</keyword>
<feature type="domain" description="DUF2428" evidence="5">
    <location>
        <begin position="91"/>
        <end position="327"/>
    </location>
</feature>
<dbReference type="InterPro" id="IPR051954">
    <property type="entry name" value="tRNA_methyltransferase_THADA"/>
</dbReference>
<sequence length="815" mass="93257">MSVNSRSTLAAGFRFRVFMHFLPNETIMILRRLVEICDGRASRVYQNLMKITERENFLHSLLSSVAIILFYLELASLSLEKAIDLCFFIKKKLIPMCMKIYNRVKTVVNDMSPEGFLPKDLSYGNDDFSIMKRNESAQRLLVSCWRSVEHISAIFYCLLTKHPYLYESTLCDLQEIGDYFWDQLIQCRHQGAFRAAVDGFEAFCKNSWNSVNRGHRIQSELWLQEILNTLNGGQDIKRLCVTRRSAGLPFLICGILATEPPSRKSKSLGTAVNVLLDLNEREDHLQVHSLNILRALYCDNRLSRLVMVSLEHATRVCIEKCASSNWSVRNCASQLFSSLLVLIFGPSKEAQRSLAPHQRNKMSAYQFFSRFPSLFDFLHRQFSQFTGIASEFRVFPLLILLSHLYPSHSHMKMVSLSSFIFPVLRILLGCKCEKLRRLSAVTLGALLEDQDIRFLLDWLSKKNLLDCGENQFQAVLLMLEQFLDHTCDMDLVRSIHQFINLLSASHSLETRSGYNIDELLFLVQKCKITPPPKVLFCRLSNVSRGCFSVRQLASVIAEQYLCRSDCVDSQVLNKLKNKLKDDDELRSELWRYYEKSRKEPPGEILEYAVKDLSGVNHRVAKRVLLVISCRHPSTINCDTLKTALSSLICHFKHYPSARSSLCLVEDLARHLLVTLTEDSVDWDWLEKCARRDNEMSRKIAVKTISLLAKTGHFEARTANVCCILLQDELTSLREEVAAVLGGSLLDRQRGLKLNPSVVGWLLLRRFPSVSKVLQKNVLLDNDDDLFSATPSNPYGEPKMFGYDQSSVVLDLLENV</sequence>
<keyword evidence="2" id="KW-0819">tRNA processing</keyword>
<evidence type="ECO:0000256" key="2">
    <source>
        <dbReference type="ARBA" id="ARBA00022694"/>
    </source>
</evidence>
<organism evidence="7 8">
    <name type="scientific">Gnathostoma spinigerum</name>
    <dbReference type="NCBI Taxonomy" id="75299"/>
    <lineage>
        <taxon>Eukaryota</taxon>
        <taxon>Metazoa</taxon>
        <taxon>Ecdysozoa</taxon>
        <taxon>Nematoda</taxon>
        <taxon>Chromadorea</taxon>
        <taxon>Rhabditida</taxon>
        <taxon>Spirurina</taxon>
        <taxon>Gnathostomatomorpha</taxon>
        <taxon>Gnathostomatoidea</taxon>
        <taxon>Gnathostomatidae</taxon>
        <taxon>Gnathostoma</taxon>
    </lineage>
</organism>
<evidence type="ECO:0000256" key="4">
    <source>
        <dbReference type="SAM" id="Phobius"/>
    </source>
</evidence>
<accession>A0ABD6E7J8</accession>